<dbReference type="Gene3D" id="2.60.40.10">
    <property type="entry name" value="Immunoglobulins"/>
    <property type="match status" value="1"/>
</dbReference>
<name>A0A5C2SIV6_9APHY</name>
<comment type="similarity">
    <text evidence="3">Belongs to the glycosyl hydrolase 3 family.</text>
</comment>
<evidence type="ECO:0000313" key="14">
    <source>
        <dbReference type="Proteomes" id="UP000313359"/>
    </source>
</evidence>
<protein>
    <recommendedName>
        <fullName evidence="4">beta-glucosidase</fullName>
        <ecNumber evidence="4">3.2.1.21</ecNumber>
    </recommendedName>
</protein>
<gene>
    <name evidence="13" type="ORF">L227DRAFT_572922</name>
</gene>
<organism evidence="13 14">
    <name type="scientific">Lentinus tigrinus ALCF2SS1-6</name>
    <dbReference type="NCBI Taxonomy" id="1328759"/>
    <lineage>
        <taxon>Eukaryota</taxon>
        <taxon>Fungi</taxon>
        <taxon>Dikarya</taxon>
        <taxon>Basidiomycota</taxon>
        <taxon>Agaricomycotina</taxon>
        <taxon>Agaricomycetes</taxon>
        <taxon>Polyporales</taxon>
        <taxon>Polyporaceae</taxon>
        <taxon>Lentinus</taxon>
    </lineage>
</organism>
<accession>A0A5C2SIV6</accession>
<keyword evidence="7" id="KW-0325">Glycoprotein</keyword>
<dbReference type="Proteomes" id="UP000313359">
    <property type="component" value="Unassembled WGS sequence"/>
</dbReference>
<dbReference type="InterPro" id="IPR017853">
    <property type="entry name" value="GH"/>
</dbReference>
<keyword evidence="14" id="KW-1185">Reference proteome</keyword>
<dbReference type="PANTHER" id="PTHR42715:SF2">
    <property type="entry name" value="BETA-GLUCOSIDASE F-RELATED"/>
    <property type="match status" value="1"/>
</dbReference>
<evidence type="ECO:0000256" key="7">
    <source>
        <dbReference type="ARBA" id="ARBA00023180"/>
    </source>
</evidence>
<proteinExistence type="inferred from homology"/>
<dbReference type="FunFam" id="3.20.20.300:FF:000002">
    <property type="entry name" value="Probable beta-glucosidase"/>
    <property type="match status" value="1"/>
</dbReference>
<keyword evidence="11" id="KW-0732">Signal</keyword>
<dbReference type="Gene3D" id="3.40.50.1700">
    <property type="entry name" value="Glycoside hydrolase family 3 C-terminal domain"/>
    <property type="match status" value="1"/>
</dbReference>
<evidence type="ECO:0000256" key="11">
    <source>
        <dbReference type="SAM" id="SignalP"/>
    </source>
</evidence>
<dbReference type="InterPro" id="IPR002772">
    <property type="entry name" value="Glyco_hydro_3_C"/>
</dbReference>
<evidence type="ECO:0000256" key="8">
    <source>
        <dbReference type="ARBA" id="ARBA00023277"/>
    </source>
</evidence>
<dbReference type="InterPro" id="IPR001764">
    <property type="entry name" value="Glyco_hydro_3_N"/>
</dbReference>
<evidence type="ECO:0000313" key="13">
    <source>
        <dbReference type="EMBL" id="RPD63079.1"/>
    </source>
</evidence>
<evidence type="ECO:0000256" key="3">
    <source>
        <dbReference type="ARBA" id="ARBA00005336"/>
    </source>
</evidence>
<dbReference type="PANTHER" id="PTHR42715">
    <property type="entry name" value="BETA-GLUCOSIDASE"/>
    <property type="match status" value="1"/>
</dbReference>
<evidence type="ECO:0000256" key="9">
    <source>
        <dbReference type="ARBA" id="ARBA00023295"/>
    </source>
</evidence>
<evidence type="ECO:0000256" key="2">
    <source>
        <dbReference type="ARBA" id="ARBA00004987"/>
    </source>
</evidence>
<dbReference type="STRING" id="1328759.A0A5C2SIV6"/>
<feature type="domain" description="Fibronectin type III-like" evidence="12">
    <location>
        <begin position="722"/>
        <end position="791"/>
    </location>
</feature>
<evidence type="ECO:0000259" key="12">
    <source>
        <dbReference type="SMART" id="SM01217"/>
    </source>
</evidence>
<evidence type="ECO:0000256" key="6">
    <source>
        <dbReference type="ARBA" id="ARBA00023001"/>
    </source>
</evidence>
<dbReference type="FunFam" id="3.40.50.1700:FF:000003">
    <property type="entry name" value="Probable beta-glucosidase"/>
    <property type="match status" value="1"/>
</dbReference>
<dbReference type="GO" id="GO:0008422">
    <property type="term" value="F:beta-glucosidase activity"/>
    <property type="evidence" value="ECO:0007669"/>
    <property type="project" value="UniProtKB-EC"/>
</dbReference>
<dbReference type="PRINTS" id="PR00133">
    <property type="entry name" value="GLHYDRLASE3"/>
</dbReference>
<dbReference type="Pfam" id="PF01915">
    <property type="entry name" value="Glyco_hydro_3_C"/>
    <property type="match status" value="1"/>
</dbReference>
<evidence type="ECO:0000256" key="10">
    <source>
        <dbReference type="ARBA" id="ARBA00023326"/>
    </source>
</evidence>
<feature type="signal peptide" evidence="11">
    <location>
        <begin position="1"/>
        <end position="18"/>
    </location>
</feature>
<dbReference type="InterPro" id="IPR036881">
    <property type="entry name" value="Glyco_hydro_3_C_sf"/>
</dbReference>
<sequence length="802" mass="84359">MALLALAPAAVALAYALALGPHAGAAADTDACTTGSGANLTTCSPGYSCVAINDTSVCMLDQQTSTSSAKAVTATIHANVANVDPLWAAAYAKAKPIVANLSNADKSSLGTGLGLIGGPCIGSTDPVDAIPGWNGLCLQDSPVGVRYVDHNSVFPAEINAAATWNRTLLRARGEAMGAEFRGKGINVALGPMMNLMRAPAAGRNWEGAGGDPYLTGEVAYELILGIQSQGVQACAKHLINNEQEHFRESSSSNVDDKTQHELYLHPFLRSVQANVASVMCSYNQINGTYACENDKILNGLLKGELGFQGYVMSDWYATHSTAPAANGGLDMTMPGDKFFASFSSYFGSTLVNAVKDGDVPQERLDDMATRILAAWYMLGQDEGYPETNFNSWLSLLGQHVNVQGDHASLIRTIGAASAVLLKNSGSVLPLNAPKTMAIVGTGARSALFGANECLDHSCNDGVLALGWGSGTASFPYLIAPQDAITTRAKAAGTSVSSWTFSDDVNISAGKAKGQDVALVFITADSGEAQYTVEGNQGDRNNLQAWHNGDAMVEKIASVNNNTIVVVNSVGPIIMDSWIENPNVTAVIWAGLPGQEAGNAITDILYGDANPSGKLPFTIAKNETDYSARVTYTGSGTVQIPYSEGIFIDYRHFDANNIEPRFEFGFGLSYTTFSYSNLKISGSTAGGERQAPGPGSSLDPWLHDPVINVSFVVTNTGSKAGTEVVQLYTSPPASANQAPNNLKGFDAVWLNPGESKTVTLSLSRYDLSFWDVISQSWQIATGETGISVGASSRDLKLKGSVTN</sequence>
<keyword evidence="10" id="KW-0624">Polysaccharide degradation</keyword>
<dbReference type="InterPro" id="IPR026891">
    <property type="entry name" value="Fn3-like"/>
</dbReference>
<dbReference type="InterPro" id="IPR050288">
    <property type="entry name" value="Cellulose_deg_GH3"/>
</dbReference>
<keyword evidence="6" id="KW-0136">Cellulose degradation</keyword>
<keyword evidence="9" id="KW-0326">Glycosidase</keyword>
<dbReference type="InterPro" id="IPR036962">
    <property type="entry name" value="Glyco_hydro_3_N_sf"/>
</dbReference>
<evidence type="ECO:0000256" key="4">
    <source>
        <dbReference type="ARBA" id="ARBA00012744"/>
    </source>
</evidence>
<keyword evidence="5" id="KW-0378">Hydrolase</keyword>
<keyword evidence="8" id="KW-0119">Carbohydrate metabolism</keyword>
<dbReference type="AlphaFoldDB" id="A0A5C2SIV6"/>
<feature type="chain" id="PRO_5022895795" description="beta-glucosidase" evidence="11">
    <location>
        <begin position="19"/>
        <end position="802"/>
    </location>
</feature>
<reference evidence="13" key="1">
    <citation type="journal article" date="2018" name="Genome Biol. Evol.">
        <title>Genomics and development of Lentinus tigrinus, a white-rot wood-decaying mushroom with dimorphic fruiting bodies.</title>
        <authorList>
            <person name="Wu B."/>
            <person name="Xu Z."/>
            <person name="Knudson A."/>
            <person name="Carlson A."/>
            <person name="Chen N."/>
            <person name="Kovaka S."/>
            <person name="LaButti K."/>
            <person name="Lipzen A."/>
            <person name="Pennachio C."/>
            <person name="Riley R."/>
            <person name="Schakwitz W."/>
            <person name="Umezawa K."/>
            <person name="Ohm R.A."/>
            <person name="Grigoriev I.V."/>
            <person name="Nagy L.G."/>
            <person name="Gibbons J."/>
            <person name="Hibbett D."/>
        </authorList>
    </citation>
    <scope>NUCLEOTIDE SEQUENCE [LARGE SCALE GENOMIC DNA]</scope>
    <source>
        <strain evidence="13">ALCF2SS1-6</strain>
    </source>
</reference>
<dbReference type="InterPro" id="IPR013783">
    <property type="entry name" value="Ig-like_fold"/>
</dbReference>
<dbReference type="OrthoDB" id="416222at2759"/>
<evidence type="ECO:0000256" key="5">
    <source>
        <dbReference type="ARBA" id="ARBA00022801"/>
    </source>
</evidence>
<dbReference type="EC" id="3.2.1.21" evidence="4"/>
<comment type="pathway">
    <text evidence="2">Glycan metabolism; cellulose degradation.</text>
</comment>
<dbReference type="SUPFAM" id="SSF52279">
    <property type="entry name" value="Beta-D-glucan exohydrolase, C-terminal domain"/>
    <property type="match status" value="1"/>
</dbReference>
<dbReference type="Gene3D" id="3.20.20.300">
    <property type="entry name" value="Glycoside hydrolase, family 3, N-terminal domain"/>
    <property type="match status" value="1"/>
</dbReference>
<dbReference type="GO" id="GO:0030245">
    <property type="term" value="P:cellulose catabolic process"/>
    <property type="evidence" value="ECO:0007669"/>
    <property type="project" value="UniProtKB-KW"/>
</dbReference>
<dbReference type="EMBL" id="ML122257">
    <property type="protein sequence ID" value="RPD63079.1"/>
    <property type="molecule type" value="Genomic_DNA"/>
</dbReference>
<comment type="catalytic activity">
    <reaction evidence="1">
        <text>Hydrolysis of terminal, non-reducing beta-D-glucosyl residues with release of beta-D-glucose.</text>
        <dbReference type="EC" id="3.2.1.21"/>
    </reaction>
</comment>
<evidence type="ECO:0000256" key="1">
    <source>
        <dbReference type="ARBA" id="ARBA00000448"/>
    </source>
</evidence>
<dbReference type="Pfam" id="PF14310">
    <property type="entry name" value="Fn3-like"/>
    <property type="match status" value="1"/>
</dbReference>
<dbReference type="Pfam" id="PF00933">
    <property type="entry name" value="Glyco_hydro_3"/>
    <property type="match status" value="1"/>
</dbReference>
<dbReference type="SMART" id="SM01217">
    <property type="entry name" value="Fn3_like"/>
    <property type="match status" value="1"/>
</dbReference>
<dbReference type="SUPFAM" id="SSF51445">
    <property type="entry name" value="(Trans)glycosidases"/>
    <property type="match status" value="1"/>
</dbReference>